<name>A0AAW0FGW0_9APHY</name>
<gene>
    <name evidence="2" type="ORF">QCA50_016083</name>
</gene>
<accession>A0AAW0FGW0</accession>
<evidence type="ECO:0000313" key="3">
    <source>
        <dbReference type="Proteomes" id="UP001385951"/>
    </source>
</evidence>
<keyword evidence="3" id="KW-1185">Reference proteome</keyword>
<dbReference type="AlphaFoldDB" id="A0AAW0FGW0"/>
<organism evidence="2 3">
    <name type="scientific">Cerrena zonata</name>
    <dbReference type="NCBI Taxonomy" id="2478898"/>
    <lineage>
        <taxon>Eukaryota</taxon>
        <taxon>Fungi</taxon>
        <taxon>Dikarya</taxon>
        <taxon>Basidiomycota</taxon>
        <taxon>Agaricomycotina</taxon>
        <taxon>Agaricomycetes</taxon>
        <taxon>Polyporales</taxon>
        <taxon>Cerrenaceae</taxon>
        <taxon>Cerrena</taxon>
    </lineage>
</organism>
<comment type="caution">
    <text evidence="2">The sequence shown here is derived from an EMBL/GenBank/DDBJ whole genome shotgun (WGS) entry which is preliminary data.</text>
</comment>
<feature type="region of interest" description="Disordered" evidence="1">
    <location>
        <begin position="122"/>
        <end position="163"/>
    </location>
</feature>
<dbReference type="EMBL" id="JASBNA010000046">
    <property type="protein sequence ID" value="KAK7680775.1"/>
    <property type="molecule type" value="Genomic_DNA"/>
</dbReference>
<feature type="compositionally biased region" description="Basic and acidic residues" evidence="1">
    <location>
        <begin position="140"/>
        <end position="152"/>
    </location>
</feature>
<evidence type="ECO:0000256" key="1">
    <source>
        <dbReference type="SAM" id="MobiDB-lite"/>
    </source>
</evidence>
<proteinExistence type="predicted"/>
<feature type="compositionally biased region" description="Polar residues" evidence="1">
    <location>
        <begin position="122"/>
        <end position="139"/>
    </location>
</feature>
<evidence type="ECO:0000313" key="2">
    <source>
        <dbReference type="EMBL" id="KAK7680775.1"/>
    </source>
</evidence>
<reference evidence="2 3" key="1">
    <citation type="submission" date="2022-09" db="EMBL/GenBank/DDBJ databases">
        <authorList>
            <person name="Palmer J.M."/>
        </authorList>
    </citation>
    <scope>NUCLEOTIDE SEQUENCE [LARGE SCALE GENOMIC DNA]</scope>
    <source>
        <strain evidence="2 3">DSM 7382</strain>
    </source>
</reference>
<sequence>MSTLEDVGSGVVLSRYIVQSSDVLSDMKVNVKDEGSDNVRWYKERFLAEDEIIEHVVDNASSIILWTIHRPKRGWYIRIRAPTFPPGVFIPLAGVPKSSPYHTDAALTFACRTGAPSRLSIGTNPSACSSKQSVDSDVTLTDRDREGQKEHSYPPTPSASSPTIRTVSLQGIESRLRELPQSSTPNRRPHSLVTGSLTHFLITPHSTVHVPAHAESTSFFTRLVSSLKSHSPAPSYSFTISPISSPLPPNAPESAHIPITTPVPILAFHDQTPVWTARSMTGLVELNNALVRSLGVEPSFYIACALTYLEFLSEREGFLAASAD</sequence>
<dbReference type="Proteomes" id="UP001385951">
    <property type="component" value="Unassembled WGS sequence"/>
</dbReference>
<protein>
    <submittedName>
        <fullName evidence="2">Uncharacterized protein</fullName>
    </submittedName>
</protein>